<sequence length="383" mass="42348">MSTLEWLKRLIEFDTTSRNSNLELISCAQAWFERHHLQTRITRDPRQAKANLFATLPAQNGSVDGGVILSGHTDVVPVDGQQWDTPPFTAVLRDDKVYGRGACDMKGFLAVLLALVPEFVRLKLSHPVHFAFSYDEEVGCLGASVMITDLQHAGIKPAACIVGEPTSMRPVVAHKGVQVFRCRIRGRAAHSSLTPQGCNAIEYAAKLICHIRSLADEFNREGPFDRHFDVPFTTVSTNMIQGGHARNIIPEQCEFFFEFRHLPGIQPRSVIDRITAYVQEAIQPQMQKEYGDAGIEIDAVAAVPGFEAGDDAVVSWLARAAGLENEIRKVAYATEAGLFQQAHIPVLVCGPGSIEQAHRANEFVTLDQLALCEDFLRKVVKTF</sequence>
<keyword evidence="5" id="KW-0055">Arginine biosynthesis</keyword>
<keyword evidence="10" id="KW-0170">Cobalt</keyword>
<dbReference type="SUPFAM" id="SSF53187">
    <property type="entry name" value="Zn-dependent exopeptidases"/>
    <property type="match status" value="1"/>
</dbReference>
<dbReference type="PANTHER" id="PTHR43808">
    <property type="entry name" value="ACETYLORNITHINE DEACETYLASE"/>
    <property type="match status" value="1"/>
</dbReference>
<dbReference type="PANTHER" id="PTHR43808:SF31">
    <property type="entry name" value="N-ACETYL-L-CITRULLINE DEACETYLASE"/>
    <property type="match status" value="1"/>
</dbReference>
<protein>
    <submittedName>
        <fullName evidence="12">Acetylornithine deacetylase</fullName>
    </submittedName>
</protein>
<gene>
    <name evidence="12" type="primary">argE</name>
    <name evidence="12" type="ORF">AQUSIP_18530</name>
</gene>
<dbReference type="EMBL" id="LR699119">
    <property type="protein sequence ID" value="VVC76537.1"/>
    <property type="molecule type" value="Genomic_DNA"/>
</dbReference>
<dbReference type="AlphaFoldDB" id="A0A5E4PJC5"/>
<comment type="cofactor">
    <cofactor evidence="1">
        <name>Zn(2+)</name>
        <dbReference type="ChEBI" id="CHEBI:29105"/>
    </cofactor>
</comment>
<dbReference type="InterPro" id="IPR001261">
    <property type="entry name" value="ArgE/DapE_CS"/>
</dbReference>
<dbReference type="CDD" id="cd03894">
    <property type="entry name" value="M20_ArgE"/>
    <property type="match status" value="1"/>
</dbReference>
<dbReference type="InterPro" id="IPR010169">
    <property type="entry name" value="AcOrn-deacetyl"/>
</dbReference>
<evidence type="ECO:0000256" key="2">
    <source>
        <dbReference type="ARBA" id="ARBA00004496"/>
    </source>
</evidence>
<keyword evidence="7" id="KW-0479">Metal-binding</keyword>
<evidence type="ECO:0000256" key="10">
    <source>
        <dbReference type="ARBA" id="ARBA00023285"/>
    </source>
</evidence>
<dbReference type="OrthoDB" id="3665926at2"/>
<dbReference type="GO" id="GO:0046872">
    <property type="term" value="F:metal ion binding"/>
    <property type="evidence" value="ECO:0007669"/>
    <property type="project" value="UniProtKB-KW"/>
</dbReference>
<dbReference type="RefSeq" id="WP_148339850.1">
    <property type="nucleotide sequence ID" value="NZ_LR699119.1"/>
</dbReference>
<dbReference type="Pfam" id="PF07687">
    <property type="entry name" value="M20_dimer"/>
    <property type="match status" value="1"/>
</dbReference>
<keyword evidence="6" id="KW-0028">Amino-acid biosynthesis</keyword>
<evidence type="ECO:0000256" key="9">
    <source>
        <dbReference type="ARBA" id="ARBA00022833"/>
    </source>
</evidence>
<dbReference type="Pfam" id="PF01546">
    <property type="entry name" value="Peptidase_M20"/>
    <property type="match status" value="1"/>
</dbReference>
<evidence type="ECO:0000256" key="4">
    <source>
        <dbReference type="ARBA" id="ARBA00022490"/>
    </source>
</evidence>
<dbReference type="Proteomes" id="UP000324194">
    <property type="component" value="Chromosome 1"/>
</dbReference>
<dbReference type="InterPro" id="IPR011650">
    <property type="entry name" value="Peptidase_M20_dimer"/>
</dbReference>
<reference evidence="12 13" key="1">
    <citation type="submission" date="2019-08" db="EMBL/GenBank/DDBJ databases">
        <authorList>
            <person name="Guy L."/>
        </authorList>
    </citation>
    <scope>NUCLEOTIDE SEQUENCE [LARGE SCALE GENOMIC DNA]</scope>
    <source>
        <strain evidence="12 13">SGT-108</strain>
    </source>
</reference>
<dbReference type="Gene3D" id="3.30.70.360">
    <property type="match status" value="1"/>
</dbReference>
<dbReference type="GO" id="GO:0006526">
    <property type="term" value="P:L-arginine biosynthetic process"/>
    <property type="evidence" value="ECO:0007669"/>
    <property type="project" value="UniProtKB-KW"/>
</dbReference>
<organism evidence="12 13">
    <name type="scientific">Aquicella siphonis</name>
    <dbReference type="NCBI Taxonomy" id="254247"/>
    <lineage>
        <taxon>Bacteria</taxon>
        <taxon>Pseudomonadati</taxon>
        <taxon>Pseudomonadota</taxon>
        <taxon>Gammaproteobacteria</taxon>
        <taxon>Legionellales</taxon>
        <taxon>Coxiellaceae</taxon>
        <taxon>Aquicella</taxon>
    </lineage>
</organism>
<dbReference type="GO" id="GO:0008777">
    <property type="term" value="F:acetylornithine deacetylase activity"/>
    <property type="evidence" value="ECO:0007669"/>
    <property type="project" value="TreeGrafter"/>
</dbReference>
<evidence type="ECO:0000256" key="3">
    <source>
        <dbReference type="ARBA" id="ARBA00005691"/>
    </source>
</evidence>
<feature type="domain" description="Peptidase M20 dimerisation" evidence="11">
    <location>
        <begin position="172"/>
        <end position="281"/>
    </location>
</feature>
<dbReference type="NCBIfam" id="TIGR01892">
    <property type="entry name" value="AcOrn-deacetyl"/>
    <property type="match status" value="1"/>
</dbReference>
<keyword evidence="8" id="KW-0378">Hydrolase</keyword>
<name>A0A5E4PJC5_9COXI</name>
<dbReference type="FunFam" id="3.30.70.360:FF:000003">
    <property type="entry name" value="Acetylornithine deacetylase"/>
    <property type="match status" value="1"/>
</dbReference>
<evidence type="ECO:0000259" key="11">
    <source>
        <dbReference type="Pfam" id="PF07687"/>
    </source>
</evidence>
<evidence type="ECO:0000256" key="6">
    <source>
        <dbReference type="ARBA" id="ARBA00022605"/>
    </source>
</evidence>
<evidence type="ECO:0000313" key="12">
    <source>
        <dbReference type="EMBL" id="VVC76537.1"/>
    </source>
</evidence>
<keyword evidence="13" id="KW-1185">Reference proteome</keyword>
<dbReference type="PROSITE" id="PS00759">
    <property type="entry name" value="ARGE_DAPE_CPG2_2"/>
    <property type="match status" value="1"/>
</dbReference>
<dbReference type="Gene3D" id="3.40.630.10">
    <property type="entry name" value="Zn peptidases"/>
    <property type="match status" value="1"/>
</dbReference>
<evidence type="ECO:0000313" key="13">
    <source>
        <dbReference type="Proteomes" id="UP000324194"/>
    </source>
</evidence>
<dbReference type="InterPro" id="IPR036264">
    <property type="entry name" value="Bact_exopeptidase_dim_dom"/>
</dbReference>
<comment type="subcellular location">
    <subcellularLocation>
        <location evidence="2">Cytoplasm</location>
    </subcellularLocation>
</comment>
<proteinExistence type="inferred from homology"/>
<dbReference type="InterPro" id="IPR002933">
    <property type="entry name" value="Peptidase_M20"/>
</dbReference>
<evidence type="ECO:0000256" key="5">
    <source>
        <dbReference type="ARBA" id="ARBA00022571"/>
    </source>
</evidence>
<evidence type="ECO:0000256" key="1">
    <source>
        <dbReference type="ARBA" id="ARBA00001947"/>
    </source>
</evidence>
<dbReference type="KEGG" id="asip:AQUSIP_18530"/>
<keyword evidence="4" id="KW-0963">Cytoplasm</keyword>
<dbReference type="SUPFAM" id="SSF55031">
    <property type="entry name" value="Bacterial exopeptidase dimerisation domain"/>
    <property type="match status" value="1"/>
</dbReference>
<comment type="similarity">
    <text evidence="3">Belongs to the peptidase M20A family. ArgE subfamily.</text>
</comment>
<keyword evidence="9" id="KW-0862">Zinc</keyword>
<evidence type="ECO:0000256" key="8">
    <source>
        <dbReference type="ARBA" id="ARBA00022801"/>
    </source>
</evidence>
<dbReference type="InterPro" id="IPR050072">
    <property type="entry name" value="Peptidase_M20A"/>
</dbReference>
<dbReference type="NCBIfam" id="NF005710">
    <property type="entry name" value="PRK07522.1"/>
    <property type="match status" value="1"/>
</dbReference>
<accession>A0A5E4PJC5</accession>
<evidence type="ECO:0000256" key="7">
    <source>
        <dbReference type="ARBA" id="ARBA00022723"/>
    </source>
</evidence>
<dbReference type="GO" id="GO:0005737">
    <property type="term" value="C:cytoplasm"/>
    <property type="evidence" value="ECO:0007669"/>
    <property type="project" value="UniProtKB-SubCell"/>
</dbReference>